<gene>
    <name evidence="1" type="ORF">PRVXH_000567</name>
</gene>
<dbReference type="EMBL" id="CP159485">
    <property type="protein sequence ID" value="XCI29256.1"/>
    <property type="molecule type" value="Genomic_DNA"/>
</dbReference>
<dbReference type="RefSeq" id="WP_353893804.1">
    <property type="nucleotide sequence ID" value="NZ_CP159485.1"/>
</dbReference>
<dbReference type="SUPFAM" id="SSF56059">
    <property type="entry name" value="Glutathione synthetase ATP-binding domain-like"/>
    <property type="match status" value="1"/>
</dbReference>
<organism evidence="1">
    <name type="scientific">Proteinivorax hydrogeniformans</name>
    <dbReference type="NCBI Taxonomy" id="1826727"/>
    <lineage>
        <taxon>Bacteria</taxon>
        <taxon>Bacillati</taxon>
        <taxon>Bacillota</taxon>
        <taxon>Clostridia</taxon>
        <taxon>Eubacteriales</taxon>
        <taxon>Proteinivoracaceae</taxon>
        <taxon>Proteinivorax</taxon>
    </lineage>
</organism>
<proteinExistence type="predicted"/>
<dbReference type="InterPro" id="IPR026838">
    <property type="entry name" value="YheC/D"/>
</dbReference>
<name>A0AAU8HV30_9FIRM</name>
<accession>A0AAU8HV30</accession>
<reference evidence="1" key="2">
    <citation type="submission" date="2024-06" db="EMBL/GenBank/DDBJ databases">
        <authorList>
            <person name="Petrova K.O."/>
            <person name="Toshchakov S.V."/>
            <person name="Boltjanskaja Y.V."/>
            <person name="Kevbrin V.V."/>
        </authorList>
    </citation>
    <scope>NUCLEOTIDE SEQUENCE</scope>
    <source>
        <strain evidence="1">Z-710</strain>
    </source>
</reference>
<dbReference type="Pfam" id="PF14398">
    <property type="entry name" value="ATPgrasp_YheCD"/>
    <property type="match status" value="1"/>
</dbReference>
<sequence length="247" mass="28268">MSTHKPFRDKMKVMTTLSHDPNIKNHLPETKWFRQDNLVKMLDKYKAAYIKPNKGKQGRSIVRVKNTKDGHEISSGSDRINIPSESLKSELKKTMSDSIKYVVQQGIDLATYKGRPFDMRIVAQKPYNFWQISLTGAKVATFKEAAVTNLTKGSKAYALQEILCNYDQRQDPMATLREIIDLSHQISYILGEHFPLRIIGLDIAVDKKGKLWFIEANTQPINSIIKVNDVESQKKYLNAKQIIKDSL</sequence>
<protein>
    <submittedName>
        <fullName evidence="1">YheC/YheD family protein</fullName>
    </submittedName>
</protein>
<dbReference type="AlphaFoldDB" id="A0AAU8HV30"/>
<dbReference type="Gene3D" id="3.30.470.20">
    <property type="entry name" value="ATP-grasp fold, B domain"/>
    <property type="match status" value="1"/>
</dbReference>
<evidence type="ECO:0000313" key="1">
    <source>
        <dbReference type="EMBL" id="XCI29256.1"/>
    </source>
</evidence>
<reference evidence="1" key="1">
    <citation type="journal article" date="2018" name="Antonie Van Leeuwenhoek">
        <title>Proteinivorax hydrogeniformans sp. nov., an anaerobic, haloalkaliphilic bacterium fermenting proteinaceous compounds with high hydrogen production.</title>
        <authorList>
            <person name="Boltyanskaya Y."/>
            <person name="Detkova E."/>
            <person name="Pimenov N."/>
            <person name="Kevbrin V."/>
        </authorList>
    </citation>
    <scope>NUCLEOTIDE SEQUENCE</scope>
    <source>
        <strain evidence="1">Z-710</strain>
    </source>
</reference>